<proteinExistence type="inferred from homology"/>
<dbReference type="InterPro" id="IPR006685">
    <property type="entry name" value="MscS_channel_2nd"/>
</dbReference>
<dbReference type="InterPro" id="IPR045276">
    <property type="entry name" value="YbiO_bact"/>
</dbReference>
<dbReference type="FunFam" id="1.10.287.1260:FF:000005">
    <property type="entry name" value="Mechanosensitive ion channel family protein"/>
    <property type="match status" value="1"/>
</dbReference>
<comment type="similarity">
    <text evidence="2">Belongs to the MscS (TC 1.A.23) family.</text>
</comment>
<dbReference type="InterPro" id="IPR049142">
    <property type="entry name" value="MS_channel_1st"/>
</dbReference>
<keyword evidence="5 8" id="KW-1133">Transmembrane helix</keyword>
<evidence type="ECO:0000256" key="2">
    <source>
        <dbReference type="ARBA" id="ARBA00008017"/>
    </source>
</evidence>
<comment type="caution">
    <text evidence="12">The sequence shown here is derived from an EMBL/GenBank/DDBJ whole genome shotgun (WGS) entry which is preliminary data.</text>
</comment>
<feature type="transmembrane region" description="Helical" evidence="8">
    <location>
        <begin position="20"/>
        <end position="43"/>
    </location>
</feature>
<evidence type="ECO:0000313" key="13">
    <source>
        <dbReference type="Proteomes" id="UP000256269"/>
    </source>
</evidence>
<dbReference type="Pfam" id="PF21082">
    <property type="entry name" value="MS_channel_3rd"/>
    <property type="match status" value="1"/>
</dbReference>
<feature type="transmembrane region" description="Helical" evidence="8">
    <location>
        <begin position="89"/>
        <end position="109"/>
    </location>
</feature>
<dbReference type="OrthoDB" id="4638917at2"/>
<dbReference type="FunFam" id="2.30.30.60:FF:000001">
    <property type="entry name" value="MscS Mechanosensitive ion channel"/>
    <property type="match status" value="1"/>
</dbReference>
<feature type="region of interest" description="Disordered" evidence="7">
    <location>
        <begin position="293"/>
        <end position="328"/>
    </location>
</feature>
<dbReference type="EMBL" id="QUNO01000010">
    <property type="protein sequence ID" value="REH42786.1"/>
    <property type="molecule type" value="Genomic_DNA"/>
</dbReference>
<evidence type="ECO:0000313" key="12">
    <source>
        <dbReference type="EMBL" id="REH42786.1"/>
    </source>
</evidence>
<dbReference type="Proteomes" id="UP000256269">
    <property type="component" value="Unassembled WGS sequence"/>
</dbReference>
<evidence type="ECO:0000259" key="9">
    <source>
        <dbReference type="Pfam" id="PF00924"/>
    </source>
</evidence>
<protein>
    <submittedName>
        <fullName evidence="12">Small conductance mechanosensitive channel</fullName>
    </submittedName>
</protein>
<dbReference type="GO" id="GO:0008381">
    <property type="term" value="F:mechanosensitive monoatomic ion channel activity"/>
    <property type="evidence" value="ECO:0007669"/>
    <property type="project" value="InterPro"/>
</dbReference>
<dbReference type="Pfam" id="PF00924">
    <property type="entry name" value="MS_channel_2nd"/>
    <property type="match status" value="1"/>
</dbReference>
<dbReference type="InterPro" id="IPR010920">
    <property type="entry name" value="LSM_dom_sf"/>
</dbReference>
<dbReference type="Gene3D" id="3.30.70.100">
    <property type="match status" value="1"/>
</dbReference>
<dbReference type="SUPFAM" id="SSF82689">
    <property type="entry name" value="Mechanosensitive channel protein MscS (YggB), C-terminal domain"/>
    <property type="match status" value="1"/>
</dbReference>
<keyword evidence="6 8" id="KW-0472">Membrane</keyword>
<name>A0A3E0HDC2_9PSEU</name>
<comment type="subcellular location">
    <subcellularLocation>
        <location evidence="1">Cell membrane</location>
        <topology evidence="1">Multi-pass membrane protein</topology>
    </subcellularLocation>
</comment>
<dbReference type="Pfam" id="PF21088">
    <property type="entry name" value="MS_channel_1st"/>
    <property type="match status" value="1"/>
</dbReference>
<evidence type="ECO:0000256" key="5">
    <source>
        <dbReference type="ARBA" id="ARBA00022989"/>
    </source>
</evidence>
<evidence type="ECO:0000259" key="10">
    <source>
        <dbReference type="Pfam" id="PF21082"/>
    </source>
</evidence>
<keyword evidence="13" id="KW-1185">Reference proteome</keyword>
<dbReference type="Gene3D" id="1.10.287.1260">
    <property type="match status" value="1"/>
</dbReference>
<gene>
    <name evidence="12" type="ORF">BCF44_110285</name>
</gene>
<feature type="compositionally biased region" description="Basic and acidic residues" evidence="7">
    <location>
        <begin position="317"/>
        <end position="328"/>
    </location>
</feature>
<dbReference type="Gene3D" id="2.30.30.60">
    <property type="match status" value="1"/>
</dbReference>
<accession>A0A3E0HDC2</accession>
<sequence length="328" mass="35079">MTGQGTNVVRAASWFADNWPVLVAGAIQIAIILAIAVVVRLVVHRMIDKFTQGNGEMPPLLKPLKERAPQLPAPQRSERRRQRAKTIGSVLKSVTTLLTAGIAFLMILQQFRIDITPIIASAGVLGVAIGFGAQSLVRDFLSGIFMMLEDQYGVGDVIDAGQATGTVESVGLRVTTLRDVNGTVWYVRNGEIVRIGNSSQGFAVAVVDVPFGHGSVDQALTILGETAEAAVAETPLADDVMDAPQVLGVEKVTSEGITLRMTVKVRPGRQWATQRALRARIMGAFVAAGIEPPFVRTPPKIEDEPKKPAPARPRPTGFDDAKSSDQDG</sequence>
<dbReference type="SUPFAM" id="SSF82861">
    <property type="entry name" value="Mechanosensitive channel protein MscS (YggB), transmembrane region"/>
    <property type="match status" value="1"/>
</dbReference>
<reference evidence="12 13" key="1">
    <citation type="submission" date="2018-08" db="EMBL/GenBank/DDBJ databases">
        <title>Genomic Encyclopedia of Archaeal and Bacterial Type Strains, Phase II (KMG-II): from individual species to whole genera.</title>
        <authorList>
            <person name="Goeker M."/>
        </authorList>
    </citation>
    <scope>NUCLEOTIDE SEQUENCE [LARGE SCALE GENOMIC DNA]</scope>
    <source>
        <strain evidence="12 13">DSM 45791</strain>
    </source>
</reference>
<evidence type="ECO:0000259" key="11">
    <source>
        <dbReference type="Pfam" id="PF21088"/>
    </source>
</evidence>
<dbReference type="PANTHER" id="PTHR30460:SF0">
    <property type="entry name" value="MODERATE CONDUCTANCE MECHANOSENSITIVE CHANNEL YBIO"/>
    <property type="match status" value="1"/>
</dbReference>
<evidence type="ECO:0000256" key="1">
    <source>
        <dbReference type="ARBA" id="ARBA00004651"/>
    </source>
</evidence>
<organism evidence="12 13">
    <name type="scientific">Kutzneria buriramensis</name>
    <dbReference type="NCBI Taxonomy" id="1045776"/>
    <lineage>
        <taxon>Bacteria</taxon>
        <taxon>Bacillati</taxon>
        <taxon>Actinomycetota</taxon>
        <taxon>Actinomycetes</taxon>
        <taxon>Pseudonocardiales</taxon>
        <taxon>Pseudonocardiaceae</taxon>
        <taxon>Kutzneria</taxon>
    </lineage>
</organism>
<dbReference type="PANTHER" id="PTHR30460">
    <property type="entry name" value="MODERATE CONDUCTANCE MECHANOSENSITIVE CHANNEL YBIO"/>
    <property type="match status" value="1"/>
</dbReference>
<dbReference type="GO" id="GO:0005886">
    <property type="term" value="C:plasma membrane"/>
    <property type="evidence" value="ECO:0007669"/>
    <property type="project" value="UniProtKB-SubCell"/>
</dbReference>
<dbReference type="AlphaFoldDB" id="A0A3E0HDC2"/>
<evidence type="ECO:0000256" key="3">
    <source>
        <dbReference type="ARBA" id="ARBA00022475"/>
    </source>
</evidence>
<dbReference type="InterPro" id="IPR011066">
    <property type="entry name" value="MscS_channel_C_sf"/>
</dbReference>
<keyword evidence="4 8" id="KW-0812">Transmembrane</keyword>
<feature type="domain" description="Mechanosensitive ion channel MscS" evidence="9">
    <location>
        <begin position="136"/>
        <end position="199"/>
    </location>
</feature>
<feature type="domain" description="Mechanosensitive ion channel transmembrane helices 2/3" evidence="11">
    <location>
        <begin position="95"/>
        <end position="134"/>
    </location>
</feature>
<evidence type="ECO:0000256" key="8">
    <source>
        <dbReference type="SAM" id="Phobius"/>
    </source>
</evidence>
<evidence type="ECO:0000256" key="7">
    <source>
        <dbReference type="SAM" id="MobiDB-lite"/>
    </source>
</evidence>
<keyword evidence="3" id="KW-1003">Cell membrane</keyword>
<feature type="transmembrane region" description="Helical" evidence="8">
    <location>
        <begin position="115"/>
        <end position="137"/>
    </location>
</feature>
<dbReference type="SUPFAM" id="SSF50182">
    <property type="entry name" value="Sm-like ribonucleoproteins"/>
    <property type="match status" value="1"/>
</dbReference>
<feature type="domain" description="Mechanosensitive ion channel MscS C-terminal" evidence="10">
    <location>
        <begin position="228"/>
        <end position="291"/>
    </location>
</feature>
<dbReference type="InterPro" id="IPR023408">
    <property type="entry name" value="MscS_beta-dom_sf"/>
</dbReference>
<dbReference type="InterPro" id="IPR011014">
    <property type="entry name" value="MscS_channel_TM-2"/>
</dbReference>
<dbReference type="RefSeq" id="WP_116177584.1">
    <property type="nucleotide sequence ID" value="NZ_CP144375.1"/>
</dbReference>
<evidence type="ECO:0000256" key="6">
    <source>
        <dbReference type="ARBA" id="ARBA00023136"/>
    </source>
</evidence>
<dbReference type="InterPro" id="IPR049278">
    <property type="entry name" value="MS_channel_C"/>
</dbReference>
<evidence type="ECO:0000256" key="4">
    <source>
        <dbReference type="ARBA" id="ARBA00022692"/>
    </source>
</evidence>